<dbReference type="GO" id="GO:0005737">
    <property type="term" value="C:cytoplasm"/>
    <property type="evidence" value="ECO:0007669"/>
    <property type="project" value="UniProtKB-ARBA"/>
</dbReference>
<evidence type="ECO:0000313" key="3">
    <source>
        <dbReference type="EMBL" id="KIY62444.1"/>
    </source>
</evidence>
<dbReference type="PANTHER" id="PTHR12175">
    <property type="entry name" value="AD039 HT014 THIOREDOXIN FAMILY TRP26"/>
    <property type="match status" value="1"/>
</dbReference>
<dbReference type="InterPro" id="IPR008979">
    <property type="entry name" value="Galactose-bd-like_sf"/>
</dbReference>
<dbReference type="PROSITE" id="PS51532">
    <property type="entry name" value="PITH"/>
    <property type="match status" value="1"/>
</dbReference>
<organism evidence="3 4">
    <name type="scientific">Cylindrobasidium torrendii FP15055 ss-10</name>
    <dbReference type="NCBI Taxonomy" id="1314674"/>
    <lineage>
        <taxon>Eukaryota</taxon>
        <taxon>Fungi</taxon>
        <taxon>Dikarya</taxon>
        <taxon>Basidiomycota</taxon>
        <taxon>Agaricomycotina</taxon>
        <taxon>Agaricomycetes</taxon>
        <taxon>Agaricomycetidae</taxon>
        <taxon>Agaricales</taxon>
        <taxon>Marasmiineae</taxon>
        <taxon>Physalacriaceae</taxon>
        <taxon>Cylindrobasidium</taxon>
    </lineage>
</organism>
<evidence type="ECO:0000259" key="2">
    <source>
        <dbReference type="PROSITE" id="PS51532"/>
    </source>
</evidence>
<dbReference type="OrthoDB" id="10263751at2759"/>
<gene>
    <name evidence="3" type="ORF">CYLTODRAFT_426918</name>
</gene>
<proteinExistence type="inferred from homology"/>
<dbReference type="Pfam" id="PF06201">
    <property type="entry name" value="PITH"/>
    <property type="match status" value="1"/>
</dbReference>
<protein>
    <submittedName>
        <fullName evidence="3">DUF1000-domain-containing protein</fullName>
    </submittedName>
</protein>
<dbReference type="EMBL" id="KN880784">
    <property type="protein sequence ID" value="KIY62444.1"/>
    <property type="molecule type" value="Genomic_DNA"/>
</dbReference>
<sequence>MTSTSTNEPQSLLSMLDLSQTNCLNESPENNIKNIVGGKKKNTTGGHLLSDADEQLLITLAFTQAIRVRSIVIGTKEDHIAQAPSKIKLAINNMSMDFDSFEDVQEIELSKDDVNGVKEIPLRYVRFQRVTSLHILVDANQDGEDETRIDVLDVIGIPVETTKDLAGLKNQEHDHDH</sequence>
<name>A0A0D7AX59_9AGAR</name>
<dbReference type="SUPFAM" id="SSF49785">
    <property type="entry name" value="Galactose-binding domain-like"/>
    <property type="match status" value="1"/>
</dbReference>
<dbReference type="InterPro" id="IPR037047">
    <property type="entry name" value="PITH_dom_sf"/>
</dbReference>
<feature type="domain" description="PITH" evidence="2">
    <location>
        <begin position="1"/>
        <end position="174"/>
    </location>
</feature>
<dbReference type="AlphaFoldDB" id="A0A0D7AX59"/>
<accession>A0A0D7AX59</accession>
<dbReference type="STRING" id="1314674.A0A0D7AX59"/>
<evidence type="ECO:0000313" key="4">
    <source>
        <dbReference type="Proteomes" id="UP000054007"/>
    </source>
</evidence>
<dbReference type="InterPro" id="IPR010400">
    <property type="entry name" value="PITH_dom"/>
</dbReference>
<keyword evidence="4" id="KW-1185">Reference proteome</keyword>
<dbReference type="Proteomes" id="UP000054007">
    <property type="component" value="Unassembled WGS sequence"/>
</dbReference>
<evidence type="ECO:0000256" key="1">
    <source>
        <dbReference type="ARBA" id="ARBA00025788"/>
    </source>
</evidence>
<dbReference type="InterPro" id="IPR045099">
    <property type="entry name" value="PITH1-like"/>
</dbReference>
<dbReference type="Gene3D" id="2.60.120.470">
    <property type="entry name" value="PITH domain"/>
    <property type="match status" value="1"/>
</dbReference>
<comment type="similarity">
    <text evidence="1">Belongs to the PITHD1 family.</text>
</comment>
<reference evidence="3 4" key="1">
    <citation type="journal article" date="2015" name="Fungal Genet. Biol.">
        <title>Evolution of novel wood decay mechanisms in Agaricales revealed by the genome sequences of Fistulina hepatica and Cylindrobasidium torrendii.</title>
        <authorList>
            <person name="Floudas D."/>
            <person name="Held B.W."/>
            <person name="Riley R."/>
            <person name="Nagy L.G."/>
            <person name="Koehler G."/>
            <person name="Ransdell A.S."/>
            <person name="Younus H."/>
            <person name="Chow J."/>
            <person name="Chiniquy J."/>
            <person name="Lipzen A."/>
            <person name="Tritt A."/>
            <person name="Sun H."/>
            <person name="Haridas S."/>
            <person name="LaButti K."/>
            <person name="Ohm R.A."/>
            <person name="Kues U."/>
            <person name="Blanchette R.A."/>
            <person name="Grigoriev I.V."/>
            <person name="Minto R.E."/>
            <person name="Hibbett D.S."/>
        </authorList>
    </citation>
    <scope>NUCLEOTIDE SEQUENCE [LARGE SCALE GENOMIC DNA]</scope>
    <source>
        <strain evidence="3 4">FP15055 ss-10</strain>
    </source>
</reference>